<reference evidence="5" key="1">
    <citation type="submission" date="2019-03" db="EMBL/GenBank/DDBJ databases">
        <title>Whole genome sequencing of Borrelia miyamotoi strains isolated at the Russian territory.</title>
        <authorList>
            <person name="Kuleshov K.V."/>
            <person name="Platonov A.E."/>
            <person name="Goptar I.A."/>
            <person name="Shipulin G.A."/>
            <person name="Markelov M.L."/>
            <person name="Koetsveld J."/>
            <person name="Kolyasnikova N.M."/>
            <person name="Sarksyan D.S."/>
            <person name="Toporkova M.G."/>
            <person name="Hovius J.W."/>
        </authorList>
    </citation>
    <scope>NUCLEOTIDE SEQUENCE [LARGE SCALE GENOMIC DNA]</scope>
    <source>
        <strain evidence="5">Yekat-76</strain>
    </source>
</reference>
<gene>
    <name evidence="2" type="ORF">CNO13_01370</name>
    <name evidence="3" type="ORF">EZU67_01370</name>
</gene>
<dbReference type="RefSeq" id="WP_025443611.1">
    <property type="nucleotide sequence ID" value="NZ_AP024371.1"/>
</dbReference>
<dbReference type="Pfam" id="PF02557">
    <property type="entry name" value="VanY"/>
    <property type="match status" value="1"/>
</dbReference>
<evidence type="ECO:0000313" key="5">
    <source>
        <dbReference type="Proteomes" id="UP000291995"/>
    </source>
</evidence>
<dbReference type="Gene3D" id="3.30.1380.10">
    <property type="match status" value="1"/>
</dbReference>
<evidence type="ECO:0000313" key="4">
    <source>
        <dbReference type="Proteomes" id="UP000230633"/>
    </source>
</evidence>
<proteinExistence type="predicted"/>
<dbReference type="AlphaFoldDB" id="A0AAP9CFY1"/>
<keyword evidence="4" id="KW-1185">Reference proteome</keyword>
<sequence length="265" mass="31230">MGLLNIFSLTLLINNLTFQSKNTISKQDLAILLKTTKDLYEPYQKQIKNNPIQFIKEIKPLLEAEKNDLLIIVNKKIPIPKEYNPTDLVHLKNFKELKNIGKESLTIRKILIDDLINLVEAGKENGFQIKIMSAYRTKEYQKFLFEYNVKTYGKKIAKIQSAIPNHSQHQLGTTIDFIKIDDNLLNTKAGKWLYENSLKYGFSLSYPKNHERETGYKSEPWHYMYIGKQACTIQKKYFNNLQYKLLEFWNKHKKELSKLIQKYSN</sequence>
<dbReference type="EMBL" id="CP024333">
    <property type="protein sequence ID" value="ATQ15845.1"/>
    <property type="molecule type" value="Genomic_DNA"/>
</dbReference>
<dbReference type="InterPro" id="IPR003709">
    <property type="entry name" value="VanY-like_core_dom"/>
</dbReference>
<protein>
    <submittedName>
        <fullName evidence="3">M15 family metallopeptidase</fullName>
    </submittedName>
</protein>
<dbReference type="PANTHER" id="PTHR34385:SF1">
    <property type="entry name" value="PEPTIDOGLYCAN L-ALANYL-D-GLUTAMATE ENDOPEPTIDASE CWLK"/>
    <property type="match status" value="1"/>
</dbReference>
<organism evidence="3 5">
    <name type="scientific">Borrelia miyamotoi</name>
    <dbReference type="NCBI Taxonomy" id="47466"/>
    <lineage>
        <taxon>Bacteria</taxon>
        <taxon>Pseudomonadati</taxon>
        <taxon>Spirochaetota</taxon>
        <taxon>Spirochaetia</taxon>
        <taxon>Spirochaetales</taxon>
        <taxon>Borreliaceae</taxon>
        <taxon>Borrelia</taxon>
    </lineage>
</organism>
<dbReference type="CDD" id="cd14852">
    <property type="entry name" value="LD-carboxypeptidase"/>
    <property type="match status" value="1"/>
</dbReference>
<evidence type="ECO:0000313" key="3">
    <source>
        <dbReference type="EMBL" id="QBK61830.1"/>
    </source>
</evidence>
<name>A0AAP9CFY1_9SPIR</name>
<dbReference type="Proteomes" id="UP000291995">
    <property type="component" value="Chromosome"/>
</dbReference>
<dbReference type="Proteomes" id="UP000230633">
    <property type="component" value="Chromosome"/>
</dbReference>
<dbReference type="GO" id="GO:0006508">
    <property type="term" value="P:proteolysis"/>
    <property type="evidence" value="ECO:0007669"/>
    <property type="project" value="InterPro"/>
</dbReference>
<accession>A0AAP9CFY1</accession>
<dbReference type="PANTHER" id="PTHR34385">
    <property type="entry name" value="D-ALANYL-D-ALANINE CARBOXYPEPTIDASE"/>
    <property type="match status" value="1"/>
</dbReference>
<reference evidence="3" key="2">
    <citation type="submission" date="2022-12" db="EMBL/GenBank/DDBJ databases">
        <title>Whole genome sequencing of Borrelia miyamotoi strains isolated at the Russian territory.</title>
        <authorList>
            <person name="Kuleshov K.V."/>
            <person name="Platonov A.E."/>
            <person name="Goptar I.A."/>
            <person name="Shipulin G.A."/>
            <person name="Markelov M.L."/>
            <person name="Koetsveld J."/>
            <person name="Kolyasnikova N.M."/>
            <person name="Sarksyan D.S."/>
            <person name="Toporkova M.G."/>
            <person name="Hovius J.W."/>
        </authorList>
    </citation>
    <scope>NUCLEOTIDE SEQUENCE</scope>
    <source>
        <strain evidence="2 4">Yekat-1</strain>
        <strain evidence="3">Yekat-76</strain>
    </source>
</reference>
<dbReference type="InterPro" id="IPR058193">
    <property type="entry name" value="VanY/YodJ_core_dom"/>
</dbReference>
<dbReference type="GO" id="GO:0008233">
    <property type="term" value="F:peptidase activity"/>
    <property type="evidence" value="ECO:0007669"/>
    <property type="project" value="InterPro"/>
</dbReference>
<dbReference type="InterPro" id="IPR009045">
    <property type="entry name" value="Zn_M74/Hedgehog-like"/>
</dbReference>
<feature type="domain" description="D-alanyl-D-alanine carboxypeptidase-like core" evidence="1">
    <location>
        <begin position="107"/>
        <end position="228"/>
    </location>
</feature>
<evidence type="ECO:0000313" key="2">
    <source>
        <dbReference type="EMBL" id="ATQ15845.1"/>
    </source>
</evidence>
<evidence type="ECO:0000259" key="1">
    <source>
        <dbReference type="Pfam" id="PF02557"/>
    </source>
</evidence>
<dbReference type="GeneID" id="75118283"/>
<dbReference type="EMBL" id="CP036557">
    <property type="protein sequence ID" value="QBK61830.1"/>
    <property type="molecule type" value="Genomic_DNA"/>
</dbReference>
<dbReference type="SUPFAM" id="SSF55166">
    <property type="entry name" value="Hedgehog/DD-peptidase"/>
    <property type="match status" value="1"/>
</dbReference>
<dbReference type="InterPro" id="IPR052179">
    <property type="entry name" value="DD-CPase-like"/>
</dbReference>